<proteinExistence type="predicted"/>
<feature type="region of interest" description="Disordered" evidence="1">
    <location>
        <begin position="1"/>
        <end position="23"/>
    </location>
</feature>
<evidence type="ECO:0000256" key="1">
    <source>
        <dbReference type="SAM" id="MobiDB-lite"/>
    </source>
</evidence>
<feature type="region of interest" description="Disordered" evidence="1">
    <location>
        <begin position="261"/>
        <end position="280"/>
    </location>
</feature>
<accession>A0ABR4C3N9</accession>
<gene>
    <name evidence="3" type="ORF">VTL71DRAFT_4443</name>
</gene>
<feature type="region of interest" description="Disordered" evidence="1">
    <location>
        <begin position="305"/>
        <end position="327"/>
    </location>
</feature>
<dbReference type="PANTHER" id="PTHR24148:SF73">
    <property type="entry name" value="HET DOMAIN PROTEIN (AFU_ORTHOLOGUE AFUA_8G01020)"/>
    <property type="match status" value="1"/>
</dbReference>
<evidence type="ECO:0000313" key="3">
    <source>
        <dbReference type="EMBL" id="KAL2063949.1"/>
    </source>
</evidence>
<dbReference type="PANTHER" id="PTHR24148">
    <property type="entry name" value="ANKYRIN REPEAT DOMAIN-CONTAINING PROTEIN 39 HOMOLOG-RELATED"/>
    <property type="match status" value="1"/>
</dbReference>
<dbReference type="Pfam" id="PF06985">
    <property type="entry name" value="HET"/>
    <property type="match status" value="1"/>
</dbReference>
<evidence type="ECO:0000313" key="4">
    <source>
        <dbReference type="Proteomes" id="UP001595075"/>
    </source>
</evidence>
<dbReference type="Pfam" id="PF26639">
    <property type="entry name" value="Het-6_barrel"/>
    <property type="match status" value="1"/>
</dbReference>
<dbReference type="InterPro" id="IPR010730">
    <property type="entry name" value="HET"/>
</dbReference>
<organism evidence="3 4">
    <name type="scientific">Oculimacula yallundae</name>
    <dbReference type="NCBI Taxonomy" id="86028"/>
    <lineage>
        <taxon>Eukaryota</taxon>
        <taxon>Fungi</taxon>
        <taxon>Dikarya</taxon>
        <taxon>Ascomycota</taxon>
        <taxon>Pezizomycotina</taxon>
        <taxon>Leotiomycetes</taxon>
        <taxon>Helotiales</taxon>
        <taxon>Ploettnerulaceae</taxon>
        <taxon>Oculimacula</taxon>
    </lineage>
</organism>
<name>A0ABR4C3N9_9HELO</name>
<feature type="domain" description="Heterokaryon incompatibility" evidence="2">
    <location>
        <begin position="173"/>
        <end position="391"/>
    </location>
</feature>
<feature type="compositionally biased region" description="Acidic residues" evidence="1">
    <location>
        <begin position="309"/>
        <end position="318"/>
    </location>
</feature>
<protein>
    <recommendedName>
        <fullName evidence="2">Heterokaryon incompatibility domain-containing protein</fullName>
    </recommendedName>
</protein>
<dbReference type="EMBL" id="JAZHXI010000014">
    <property type="protein sequence ID" value="KAL2063949.1"/>
    <property type="molecule type" value="Genomic_DNA"/>
</dbReference>
<feature type="compositionally biased region" description="Basic and acidic residues" evidence="1">
    <location>
        <begin position="13"/>
        <end position="23"/>
    </location>
</feature>
<reference evidence="3 4" key="1">
    <citation type="journal article" date="2024" name="Commun. Biol.">
        <title>Comparative genomic analysis of thermophilic fungi reveals convergent evolutionary adaptations and gene losses.</title>
        <authorList>
            <person name="Steindorff A.S."/>
            <person name="Aguilar-Pontes M.V."/>
            <person name="Robinson A.J."/>
            <person name="Andreopoulos B."/>
            <person name="LaButti K."/>
            <person name="Kuo A."/>
            <person name="Mondo S."/>
            <person name="Riley R."/>
            <person name="Otillar R."/>
            <person name="Haridas S."/>
            <person name="Lipzen A."/>
            <person name="Grimwood J."/>
            <person name="Schmutz J."/>
            <person name="Clum A."/>
            <person name="Reid I.D."/>
            <person name="Moisan M.C."/>
            <person name="Butler G."/>
            <person name="Nguyen T.T.M."/>
            <person name="Dewar K."/>
            <person name="Conant G."/>
            <person name="Drula E."/>
            <person name="Henrissat B."/>
            <person name="Hansel C."/>
            <person name="Singer S."/>
            <person name="Hutchinson M.I."/>
            <person name="de Vries R.P."/>
            <person name="Natvig D.O."/>
            <person name="Powell A.J."/>
            <person name="Tsang A."/>
            <person name="Grigoriev I.V."/>
        </authorList>
    </citation>
    <scope>NUCLEOTIDE SEQUENCE [LARGE SCALE GENOMIC DNA]</scope>
    <source>
        <strain evidence="3 4">CBS 494.80</strain>
    </source>
</reference>
<dbReference type="Proteomes" id="UP001595075">
    <property type="component" value="Unassembled WGS sequence"/>
</dbReference>
<evidence type="ECO:0000259" key="2">
    <source>
        <dbReference type="Pfam" id="PF06985"/>
    </source>
</evidence>
<dbReference type="InterPro" id="IPR052895">
    <property type="entry name" value="HetReg/Transcr_Mod"/>
</dbReference>
<comment type="caution">
    <text evidence="3">The sequence shown here is derived from an EMBL/GenBank/DDBJ whole genome shotgun (WGS) entry which is preliminary data.</text>
</comment>
<sequence length="867" mass="98199">MPTDAELQTGALDGDKMTKHGPEEQITDNDRVVFPNEVLDDISNGLEFQIAIDSLAGGNTDPLKSHLARLAGLDSNVVQIRSTPFEFNKDNGSRLEFVGQMDNLAGTLDERSVQSPAYKPVIHLRTADLPYEYKALNHTKKQIRLLRLGLITKEGIIHNLVLELFDLSAAPQFFALSYVWGQPDKIMSLPCNDGNIMITQNLFRALETSFARYPDVWIWADGISINQDDLIERGHQVAMMGDIYDQAALVIAHTGHHRYDLKSISSREPTPDTETSREHEDTFGIQGLNLATDGVGHQDKFQIAQDDSLKDDEEEEKDIQDGSGASSQPAISLMNYLSRIWSMEDDYSLKSIEEWKKRGIPNISKEDVRIWLRLFEFWSEDWFYRSWVLQEAVLGKKVILLVDDAACSLDFVMQFWDLAKRRDTPEILKHGVLADEYTRILHMSPVSGMKALRDIRHSKETSSTNVDDEITVSNKEIESDESQILQTRFDLLNLLVLSRVNLATDPRDKIYSLLGLARQDPIARSVTPDYSEVNSAAVLFKDIATKFIQAGRGTDLLKHAGVDQKLPGLPSWAPDWTYQSRSTMHSELYKCSGSSISSILISTTDPHKITVRGVVLDEVVYAAMAWRYHSLDKEQEKFAPLKKEPDTHFPPFGDEDAICLIRQLAKIISKEYCTKFDAGEGVEAAMAKTLAMDCSWRLQRTKSDPTFLESFTAFEKLYGTGREEDTPLELVHIAGIFHWVWDFAHEERDRLRTQSWPFEVAVQEAHRGRRFCVTKEGYMCTASYDTEKDDVVAIFEGFRTPFILGKSGNDWKLVGDCYVHGIMDGELIDYSEDIKLKADETSIDVEGKAYSIRLSEGHASFQEFNIL</sequence>
<keyword evidence="4" id="KW-1185">Reference proteome</keyword>